<dbReference type="SUPFAM" id="SSF52540">
    <property type="entry name" value="P-loop containing nucleoside triphosphate hydrolases"/>
    <property type="match status" value="2"/>
</dbReference>
<feature type="domain" description="Helicase ATP-binding" evidence="2">
    <location>
        <begin position="453"/>
        <end position="614"/>
    </location>
</feature>
<evidence type="ECO:0000256" key="1">
    <source>
        <dbReference type="ARBA" id="ARBA00022801"/>
    </source>
</evidence>
<dbReference type="Gene3D" id="3.40.50.300">
    <property type="entry name" value="P-loop containing nucleotide triphosphate hydrolases"/>
    <property type="match status" value="1"/>
</dbReference>
<dbReference type="InterPro" id="IPR038718">
    <property type="entry name" value="SNF2-like_sf"/>
</dbReference>
<dbReference type="RefSeq" id="WP_187768942.1">
    <property type="nucleotide sequence ID" value="NZ_JACTVM010000001.1"/>
</dbReference>
<dbReference type="GO" id="GO:0016787">
    <property type="term" value="F:hydrolase activity"/>
    <property type="evidence" value="ECO:0007669"/>
    <property type="project" value="UniProtKB-KW"/>
</dbReference>
<feature type="domain" description="Helicase C-terminal" evidence="3">
    <location>
        <begin position="692"/>
        <end position="858"/>
    </location>
</feature>
<evidence type="ECO:0000313" key="5">
    <source>
        <dbReference type="Proteomes" id="UP000620591"/>
    </source>
</evidence>
<dbReference type="PANTHER" id="PTHR10799">
    <property type="entry name" value="SNF2/RAD54 HELICASE FAMILY"/>
    <property type="match status" value="1"/>
</dbReference>
<keyword evidence="1" id="KW-0378">Hydrolase</keyword>
<name>A0A8I0JZF6_9ACTN</name>
<dbReference type="CDD" id="cd18793">
    <property type="entry name" value="SF2_C_SNF"/>
    <property type="match status" value="1"/>
</dbReference>
<evidence type="ECO:0000259" key="2">
    <source>
        <dbReference type="PROSITE" id="PS51192"/>
    </source>
</evidence>
<dbReference type="GO" id="GO:0005524">
    <property type="term" value="F:ATP binding"/>
    <property type="evidence" value="ECO:0007669"/>
    <property type="project" value="InterPro"/>
</dbReference>
<dbReference type="Gene3D" id="3.40.50.10810">
    <property type="entry name" value="Tandem AAA-ATPase domain"/>
    <property type="match status" value="1"/>
</dbReference>
<proteinExistence type="predicted"/>
<comment type="caution">
    <text evidence="4">The sequence shown here is derived from an EMBL/GenBank/DDBJ whole genome shotgun (WGS) entry which is preliminary data.</text>
</comment>
<dbReference type="GO" id="GO:0004386">
    <property type="term" value="F:helicase activity"/>
    <property type="evidence" value="ECO:0007669"/>
    <property type="project" value="UniProtKB-KW"/>
</dbReference>
<evidence type="ECO:0000259" key="3">
    <source>
        <dbReference type="PROSITE" id="PS51194"/>
    </source>
</evidence>
<protein>
    <submittedName>
        <fullName evidence="4">DEAD/DEAH box helicase</fullName>
    </submittedName>
</protein>
<keyword evidence="4" id="KW-0067">ATP-binding</keyword>
<dbReference type="CDD" id="cd17919">
    <property type="entry name" value="DEXHc_Snf"/>
    <property type="match status" value="1"/>
</dbReference>
<dbReference type="Pfam" id="PF00176">
    <property type="entry name" value="SNF2-rel_dom"/>
    <property type="match status" value="1"/>
</dbReference>
<dbReference type="InterPro" id="IPR027417">
    <property type="entry name" value="P-loop_NTPase"/>
</dbReference>
<keyword evidence="4" id="KW-0347">Helicase</keyword>
<dbReference type="InterPro" id="IPR014001">
    <property type="entry name" value="Helicase_ATP-bd"/>
</dbReference>
<dbReference type="Proteomes" id="UP000620591">
    <property type="component" value="Unassembled WGS sequence"/>
</dbReference>
<organism evidence="4 5">
    <name type="scientific">Aeromicrobium senzhongii</name>
    <dbReference type="NCBI Taxonomy" id="2663859"/>
    <lineage>
        <taxon>Bacteria</taxon>
        <taxon>Bacillati</taxon>
        <taxon>Actinomycetota</taxon>
        <taxon>Actinomycetes</taxon>
        <taxon>Propionibacteriales</taxon>
        <taxon>Nocardioidaceae</taxon>
        <taxon>Aeromicrobium</taxon>
    </lineage>
</organism>
<dbReference type="SMART" id="SM00487">
    <property type="entry name" value="DEXDc"/>
    <property type="match status" value="1"/>
</dbReference>
<dbReference type="PROSITE" id="PS51194">
    <property type="entry name" value="HELICASE_CTER"/>
    <property type="match status" value="1"/>
</dbReference>
<reference evidence="4" key="1">
    <citation type="submission" date="2020-09" db="EMBL/GenBank/DDBJ databases">
        <title>Novel species in genus Aeromicrobium.</title>
        <authorList>
            <person name="Zhang G."/>
        </authorList>
    </citation>
    <scope>NUCLEOTIDE SEQUENCE</scope>
    <source>
        <strain evidence="4">Zg-636</strain>
    </source>
</reference>
<dbReference type="InterPro" id="IPR049730">
    <property type="entry name" value="SNF2/RAD54-like_C"/>
</dbReference>
<dbReference type="InterPro" id="IPR000330">
    <property type="entry name" value="SNF2_N"/>
</dbReference>
<dbReference type="SMART" id="SM00490">
    <property type="entry name" value="HELICc"/>
    <property type="match status" value="1"/>
</dbReference>
<dbReference type="InterPro" id="IPR001650">
    <property type="entry name" value="Helicase_C-like"/>
</dbReference>
<gene>
    <name evidence="4" type="ORF">IBG24_06395</name>
</gene>
<dbReference type="PROSITE" id="PS51192">
    <property type="entry name" value="HELICASE_ATP_BIND_1"/>
    <property type="match status" value="1"/>
</dbReference>
<dbReference type="EMBL" id="JACTVM010000001">
    <property type="protein sequence ID" value="MBC9225937.1"/>
    <property type="molecule type" value="Genomic_DNA"/>
</dbReference>
<accession>A0A8I0JZF6</accession>
<dbReference type="AlphaFoldDB" id="A0A8I0JZF6"/>
<keyword evidence="4" id="KW-0547">Nucleotide-binding</keyword>
<sequence length="875" mass="96492">MDREERRRAKAVVKDVKDWVDRLAKVLDERQRIMTAAADATAEISARFTPIPTGKKPSWRTVGLMPSDGEILAACARAHALPKLSSSMQRAVKRVTSDETLKFLADAKAAVGARRMFAGRDQKEAGVLATNSLTQLHGELSREDLTMELGALESRTKSSKKYPPETVLDDAAGLRRLFGVAPELLTQTDLDSAYRYIRTIDRALDQEHEFRSAVTTAANAVRQTEARSMVADIPVERLKDATSGQVRINALTAAGIGTVLEVLEREFLIESLPGVGETTGRRMIGAARTIWQTTLDEMPVRIDIKNRTQATAELLSAMRSWEAARSIQTATDDLAAANDIRLLLNSLDPKTTHVVVKADSRPAPDLRAAIDAIARRAALIAGEKGPSTKDPWDDFLARPADYYAMLSELGFLPDDDKASEGDLPEEILDAIRDLKLEMSHLDASLRGYQSFAARFAVVQRKVIIGDEMGLGKTVESLAVLTHLRAKGAHHFLVVCPAAVVTNWMREVTDKSKLRAHRLHGPGRDGALTAWIRGGGVAITTYDSLTWLDGQIPDRAQPACVVFDEAHYIKNPDAKRTRRSRALIEQADRAILLTGTPLENRIEEFRNLVGYLRPDLTVNASEFAPRQFRKQVAPAYLRRNQEDVLTELPDLVEVDEWMPLSSSDYEHYRAAVVEGNFMGMRQAAMRAGAKSQKMQRLFEIVEEAEDNERKVLVFSHFRDALDDIASILPGKVFGPLTGSVPAAKRQQMVDEFSVASHGAVLVAQIVAGGVGLNIQAASVVVIVEPQLKPTTEWQAIARSRRMGQLESVQVHRLLSEDGVDRRITQILARKSELFADFARVSETADSAPEAFDISDAEIAREVVAAERERLLATTTS</sequence>
<evidence type="ECO:0000313" key="4">
    <source>
        <dbReference type="EMBL" id="MBC9225937.1"/>
    </source>
</evidence>